<proteinExistence type="inferred from homology"/>
<dbReference type="NCBIfam" id="TIGR01707">
    <property type="entry name" value="gspI"/>
    <property type="match status" value="1"/>
</dbReference>
<evidence type="ECO:0000256" key="5">
    <source>
        <dbReference type="ARBA" id="ARBA00022519"/>
    </source>
</evidence>
<dbReference type="GO" id="GO:0015627">
    <property type="term" value="C:type II protein secretion system complex"/>
    <property type="evidence" value="ECO:0007669"/>
    <property type="project" value="UniProtKB-UniRule"/>
</dbReference>
<dbReference type="InterPro" id="IPR045584">
    <property type="entry name" value="Pilin-like"/>
</dbReference>
<feature type="transmembrane region" description="Helical" evidence="9">
    <location>
        <begin position="6"/>
        <end position="28"/>
    </location>
</feature>
<evidence type="ECO:0000313" key="12">
    <source>
        <dbReference type="Proteomes" id="UP000014115"/>
    </source>
</evidence>
<dbReference type="OrthoDB" id="6121517at2"/>
<dbReference type="Proteomes" id="UP000014115">
    <property type="component" value="Unassembled WGS sequence"/>
</dbReference>
<gene>
    <name evidence="11" type="ORF">A10D4_02685</name>
</gene>
<keyword evidence="8 9" id="KW-0472">Membrane</keyword>
<sequence>MKQRQYGFTLIEVMVALAIFAMAALAALKTASQHVTSLVHMEDITLARYVAANRLSELSVTHGWPIEDLQRGNEQMAGQTWYWQQQVVATTTNDVVAVTIVVSRSEDGDSVYQLTRYMGRR</sequence>
<dbReference type="Gene3D" id="3.30.1300.30">
    <property type="entry name" value="GSPII I/J protein-like"/>
    <property type="match status" value="1"/>
</dbReference>
<evidence type="ECO:0000259" key="10">
    <source>
        <dbReference type="Pfam" id="PF02501"/>
    </source>
</evidence>
<protein>
    <recommendedName>
        <fullName evidence="9">Type II secretion system protein I</fullName>
        <shortName evidence="9">T2SS minor pseudopilin I</shortName>
    </recommendedName>
</protein>
<dbReference type="Pfam" id="PF02501">
    <property type="entry name" value="T2SSI"/>
    <property type="match status" value="1"/>
</dbReference>
<evidence type="ECO:0000256" key="1">
    <source>
        <dbReference type="ARBA" id="ARBA00004377"/>
    </source>
</evidence>
<comment type="similarity">
    <text evidence="2 9">Belongs to the GSP I family.</text>
</comment>
<evidence type="ECO:0000256" key="8">
    <source>
        <dbReference type="ARBA" id="ARBA00023136"/>
    </source>
</evidence>
<comment type="subunit">
    <text evidence="9">Type II secretion is composed of four main components: the outer membrane complex, the inner membrane complex, the cytoplasmic secretion ATPase and the periplasm-spanning pseudopilus.</text>
</comment>
<organism evidence="11 12">
    <name type="scientific">Idiomarina xiamenensis 10-D-4</name>
    <dbReference type="NCBI Taxonomy" id="740709"/>
    <lineage>
        <taxon>Bacteria</taxon>
        <taxon>Pseudomonadati</taxon>
        <taxon>Pseudomonadota</taxon>
        <taxon>Gammaproteobacteria</taxon>
        <taxon>Alteromonadales</taxon>
        <taxon>Idiomarinaceae</taxon>
        <taxon>Idiomarina</taxon>
    </lineage>
</organism>
<evidence type="ECO:0000256" key="6">
    <source>
        <dbReference type="ARBA" id="ARBA00022692"/>
    </source>
</evidence>
<keyword evidence="5 9" id="KW-0997">Cell inner membrane</keyword>
<dbReference type="InterPro" id="IPR012902">
    <property type="entry name" value="N_methyl_site"/>
</dbReference>
<dbReference type="InterPro" id="IPR003413">
    <property type="entry name" value="T2SS_GspI_C"/>
</dbReference>
<dbReference type="NCBIfam" id="TIGR02532">
    <property type="entry name" value="IV_pilin_GFxxxE"/>
    <property type="match status" value="1"/>
</dbReference>
<dbReference type="PANTHER" id="PTHR38779">
    <property type="entry name" value="TYPE II SECRETION SYSTEM PROTEIN I-RELATED"/>
    <property type="match status" value="1"/>
</dbReference>
<feature type="domain" description="Type II secretion system protein GspI C-terminal" evidence="10">
    <location>
        <begin position="41"/>
        <end position="118"/>
    </location>
</feature>
<keyword evidence="3" id="KW-1003">Cell membrane</keyword>
<comment type="subcellular location">
    <subcellularLocation>
        <location evidence="1 9">Cell inner membrane</location>
        <topology evidence="1 9">Single-pass membrane protein</topology>
    </subcellularLocation>
</comment>
<dbReference type="eggNOG" id="COG2165">
    <property type="taxonomic scope" value="Bacteria"/>
</dbReference>
<keyword evidence="4 9" id="KW-0488">Methylation</keyword>
<dbReference type="GO" id="GO:0015628">
    <property type="term" value="P:protein secretion by the type II secretion system"/>
    <property type="evidence" value="ECO:0007669"/>
    <property type="project" value="UniProtKB-UniRule"/>
</dbReference>
<keyword evidence="7 9" id="KW-1133">Transmembrane helix</keyword>
<evidence type="ECO:0000256" key="9">
    <source>
        <dbReference type="RuleBase" id="RU368030"/>
    </source>
</evidence>
<accession>K2L634</accession>
<dbReference type="InterPro" id="IPR010052">
    <property type="entry name" value="T2SS_protein-GspI"/>
</dbReference>
<reference evidence="11 12" key="1">
    <citation type="journal article" date="2012" name="J. Bacteriol.">
        <title>Genome Sequence of Idiomarina xiamenensis Type Strain 10-D-4.</title>
        <authorList>
            <person name="Lai Q."/>
            <person name="Wang L."/>
            <person name="Wang W."/>
            <person name="Shao Z."/>
        </authorList>
    </citation>
    <scope>NUCLEOTIDE SEQUENCE [LARGE SCALE GENOMIC DNA]</scope>
    <source>
        <strain evidence="11 12">10-D-4</strain>
    </source>
</reference>
<keyword evidence="6 9" id="KW-0812">Transmembrane</keyword>
<comment type="PTM">
    <text evidence="9">Cleaved by prepilin peptidase.</text>
</comment>
<evidence type="ECO:0000256" key="4">
    <source>
        <dbReference type="ARBA" id="ARBA00022481"/>
    </source>
</evidence>
<dbReference type="EMBL" id="AMRG01000003">
    <property type="protein sequence ID" value="EKE85215.1"/>
    <property type="molecule type" value="Genomic_DNA"/>
</dbReference>
<dbReference type="AlphaFoldDB" id="K2L634"/>
<dbReference type="Pfam" id="PF07963">
    <property type="entry name" value="N_methyl"/>
    <property type="match status" value="1"/>
</dbReference>
<name>K2L634_9GAMM</name>
<evidence type="ECO:0000256" key="3">
    <source>
        <dbReference type="ARBA" id="ARBA00022475"/>
    </source>
</evidence>
<evidence type="ECO:0000256" key="2">
    <source>
        <dbReference type="ARBA" id="ARBA00008358"/>
    </source>
</evidence>
<comment type="caution">
    <text evidence="11">The sequence shown here is derived from an EMBL/GenBank/DDBJ whole genome shotgun (WGS) entry which is preliminary data.</text>
</comment>
<dbReference type="RefSeq" id="WP_008487566.1">
    <property type="nucleotide sequence ID" value="NZ_AMRG01000003.1"/>
</dbReference>
<keyword evidence="12" id="KW-1185">Reference proteome</keyword>
<dbReference type="STRING" id="740709.A10D4_02685"/>
<evidence type="ECO:0000256" key="7">
    <source>
        <dbReference type="ARBA" id="ARBA00022989"/>
    </source>
</evidence>
<evidence type="ECO:0000313" key="11">
    <source>
        <dbReference type="EMBL" id="EKE85215.1"/>
    </source>
</evidence>
<dbReference type="GO" id="GO:0005886">
    <property type="term" value="C:plasma membrane"/>
    <property type="evidence" value="ECO:0007669"/>
    <property type="project" value="UniProtKB-SubCell"/>
</dbReference>
<comment type="function">
    <text evidence="9">Component of the type II secretion system required for the energy-dependent secretion of extracellular factors such as proteases and toxins from the periplasm.</text>
</comment>
<dbReference type="SUPFAM" id="SSF54523">
    <property type="entry name" value="Pili subunits"/>
    <property type="match status" value="1"/>
</dbReference>
<dbReference type="PATRIC" id="fig|740709.3.peg.540"/>
<dbReference type="PANTHER" id="PTHR38779:SF2">
    <property type="entry name" value="TYPE II SECRETION SYSTEM PROTEIN I-RELATED"/>
    <property type="match status" value="1"/>
</dbReference>